<protein>
    <recommendedName>
        <fullName evidence="1">Glycosyl transferase CAP10 domain-containing protein</fullName>
    </recommendedName>
</protein>
<organism evidence="2 3">
    <name type="scientific">Seminavis robusta</name>
    <dbReference type="NCBI Taxonomy" id="568900"/>
    <lineage>
        <taxon>Eukaryota</taxon>
        <taxon>Sar</taxon>
        <taxon>Stramenopiles</taxon>
        <taxon>Ochrophyta</taxon>
        <taxon>Bacillariophyta</taxon>
        <taxon>Bacillariophyceae</taxon>
        <taxon>Bacillariophycidae</taxon>
        <taxon>Naviculales</taxon>
        <taxon>Naviculaceae</taxon>
        <taxon>Seminavis</taxon>
    </lineage>
</organism>
<evidence type="ECO:0000313" key="2">
    <source>
        <dbReference type="EMBL" id="CAB9521110.1"/>
    </source>
</evidence>
<dbReference type="InterPro" id="IPR051091">
    <property type="entry name" value="O-Glucosyltr/Glycosyltrsf_90"/>
</dbReference>
<name>A0A9N8HQG8_9STRA</name>
<reference evidence="2" key="1">
    <citation type="submission" date="2020-06" db="EMBL/GenBank/DDBJ databases">
        <authorList>
            <consortium name="Plant Systems Biology data submission"/>
        </authorList>
    </citation>
    <scope>NUCLEOTIDE SEQUENCE</scope>
    <source>
        <strain evidence="2">D6</strain>
    </source>
</reference>
<dbReference type="PANTHER" id="PTHR12203">
    <property type="entry name" value="KDEL LYS-ASP-GLU-LEU CONTAINING - RELATED"/>
    <property type="match status" value="1"/>
</dbReference>
<dbReference type="Proteomes" id="UP001153069">
    <property type="component" value="Unassembled WGS sequence"/>
</dbReference>
<comment type="caution">
    <text evidence="2">The sequence shown here is derived from an EMBL/GenBank/DDBJ whole genome shotgun (WGS) entry which is preliminary data.</text>
</comment>
<evidence type="ECO:0000313" key="3">
    <source>
        <dbReference type="Proteomes" id="UP001153069"/>
    </source>
</evidence>
<feature type="domain" description="Glycosyl transferase CAP10" evidence="1">
    <location>
        <begin position="242"/>
        <end position="493"/>
    </location>
</feature>
<dbReference type="PANTHER" id="PTHR12203:SF118">
    <property type="entry name" value="BETA-1,2-XYLOSYLTRANSFERASE 1"/>
    <property type="match status" value="1"/>
</dbReference>
<dbReference type="SMART" id="SM00672">
    <property type="entry name" value="CAP10"/>
    <property type="match status" value="1"/>
</dbReference>
<evidence type="ECO:0000259" key="1">
    <source>
        <dbReference type="SMART" id="SM00672"/>
    </source>
</evidence>
<proteinExistence type="predicted"/>
<dbReference type="AlphaFoldDB" id="A0A9N8HQG8"/>
<dbReference type="InterPro" id="IPR006598">
    <property type="entry name" value="CAP10"/>
</dbReference>
<dbReference type="EMBL" id="CAICTM010001163">
    <property type="protein sequence ID" value="CAB9521110.1"/>
    <property type="molecule type" value="Genomic_DNA"/>
</dbReference>
<dbReference type="Pfam" id="PF05686">
    <property type="entry name" value="Glyco_transf_90"/>
    <property type="match status" value="1"/>
</dbReference>
<keyword evidence="3" id="KW-1185">Reference proteome</keyword>
<dbReference type="OrthoDB" id="541052at2759"/>
<accession>A0A9N8HQG8</accession>
<gene>
    <name evidence="2" type="ORF">SEMRO_1165_G248140.1</name>
</gene>
<sequence>MALLNNDPSTLLRAPQLFRSSRFFRDQNLAGHPKWNQAAKFADKCPRRTTAASSASTNAKLRTGSPFALFQNSTLVSNDYVAKLAQQAMEVSFQRFDIVTGFHRQQQQYTSSQCIQASLDCYQTTHWKPKQKPPTAFDRCWCLQVDFYSGKVAYLSKKGLYEGEGKNASLDSWESDFYANLQLAMNSIQLAVQEYKQHLPQQGVTYMLFNLWDEPMLFVPSDNIDKLKTLPQLSPGHPGHDFLEINRKKWFSFDASFYHLDSVMGRDVCGDFPVFSWSVNPLHSFDILAPHKHGGDCQGMFLDPKIPNIPWEEKTDTVSFYGNIFSCDSEEHHNHRNRLCGMVARKWKQEIEQRFNVAVDIPVRNDKHKTPTDQAASKFLILMDGVVAAFRSTWYLASGSVILATCNHVDFRTVMMIPYVHYIPFSPMDLEFDGFMDALAMVADNDDYARWVGDNARRLGKVLTSKGDQYDFGEHWDRLYFAQVIQHYSWRYSIKEDHDPAKHDFTTDRSCETFSKVSPQQSIIRFGCFNETYACSNVLQDGSVDNPYMKFVEAVT</sequence>